<gene>
    <name evidence="2" type="ORF">UF10_04265</name>
</gene>
<keyword evidence="1" id="KW-0472">Membrane</keyword>
<keyword evidence="3" id="KW-1185">Reference proteome</keyword>
<dbReference type="AlphaFoldDB" id="A0A2P7Q1J0"/>
<organism evidence="2 3">
    <name type="scientific">Peptostreptococcus russellii</name>
    <dbReference type="NCBI Taxonomy" id="215200"/>
    <lineage>
        <taxon>Bacteria</taxon>
        <taxon>Bacillati</taxon>
        <taxon>Bacillota</taxon>
        <taxon>Clostridia</taxon>
        <taxon>Peptostreptococcales</taxon>
        <taxon>Peptostreptococcaceae</taxon>
        <taxon>Peptostreptococcus</taxon>
    </lineage>
</organism>
<proteinExistence type="predicted"/>
<keyword evidence="1" id="KW-0812">Transmembrane</keyword>
<evidence type="ECO:0000256" key="1">
    <source>
        <dbReference type="SAM" id="Phobius"/>
    </source>
</evidence>
<feature type="transmembrane region" description="Helical" evidence="1">
    <location>
        <begin position="209"/>
        <end position="231"/>
    </location>
</feature>
<feature type="transmembrane region" description="Helical" evidence="1">
    <location>
        <begin position="61"/>
        <end position="85"/>
    </location>
</feature>
<dbReference type="Proteomes" id="UP000241434">
    <property type="component" value="Unassembled WGS sequence"/>
</dbReference>
<feature type="transmembrane region" description="Helical" evidence="1">
    <location>
        <begin position="20"/>
        <end position="41"/>
    </location>
</feature>
<feature type="transmembrane region" description="Helical" evidence="1">
    <location>
        <begin position="106"/>
        <end position="137"/>
    </location>
</feature>
<evidence type="ECO:0008006" key="4">
    <source>
        <dbReference type="Google" id="ProtNLM"/>
    </source>
</evidence>
<comment type="caution">
    <text evidence="2">The sequence shown here is derived from an EMBL/GenBank/DDBJ whole genome shotgun (WGS) entry which is preliminary data.</text>
</comment>
<name>A0A2P7Q1J0_9FIRM</name>
<keyword evidence="1" id="KW-1133">Transmembrane helix</keyword>
<dbReference type="OrthoDB" id="1756881at2"/>
<feature type="transmembrane region" description="Helical" evidence="1">
    <location>
        <begin position="251"/>
        <end position="272"/>
    </location>
</feature>
<evidence type="ECO:0000313" key="3">
    <source>
        <dbReference type="Proteomes" id="UP000241434"/>
    </source>
</evidence>
<reference evidence="2" key="1">
    <citation type="thesis" date="2015" institute="Rutgers" country="The State University of New Jersey, 14 College Farm Rd., New Brunswick, NJ, USA">
        <title>Ammonia toxicity in bacteria and its implications for treatment of and resource recovery from highly nitrogenous organic wastes.</title>
        <authorList>
            <person name="Luther A.K."/>
        </authorList>
    </citation>
    <scope>NUCLEOTIDE SEQUENCE</scope>
    <source>
        <strain evidence="2">RT-10B</strain>
    </source>
</reference>
<evidence type="ECO:0000313" key="2">
    <source>
        <dbReference type="EMBL" id="PSJ31834.1"/>
    </source>
</evidence>
<accession>A0A2P7Q1J0</accession>
<protein>
    <recommendedName>
        <fullName evidence="4">ABC-2 family transporter protein</fullName>
    </recommendedName>
</protein>
<sequence>MSNFLKVIKLNLRQNKKVFISLSSISAIFMILSVFISSFQLKWLLSNTHEEIDYMSQILRAYNVIDMYKLAATCLVIIFIVINLYKRLYNDDGTMYNILQLPVNRGYQILSMLIEVILFVLIQYILVFIAPNVFFIYVNKLLNSPEFIRFASLLQDVPRAKISIMQKSGIGIFSLSIENILYRIFITWPAITGFITLVFFAIYKYKIKVLLAFIIVFMLSIFVVGSGNIIFDIIQFAIENFFIVIFEVFSISNFIQSILILLVVTLINIYIYRKKLDF</sequence>
<feature type="transmembrane region" description="Helical" evidence="1">
    <location>
        <begin position="180"/>
        <end position="202"/>
    </location>
</feature>
<dbReference type="EMBL" id="JYGE01000003">
    <property type="protein sequence ID" value="PSJ31834.1"/>
    <property type="molecule type" value="Genomic_DNA"/>
</dbReference>
<dbReference type="RefSeq" id="WP_106776586.1">
    <property type="nucleotide sequence ID" value="NZ_JYGE01000003.1"/>
</dbReference>